<evidence type="ECO:0000256" key="1">
    <source>
        <dbReference type="SAM" id="SignalP"/>
    </source>
</evidence>
<accession>W9RV18</accession>
<keyword evidence="1" id="KW-0732">Signal</keyword>
<dbReference type="PANTHER" id="PTHR31694">
    <property type="entry name" value="DESICCATION-LIKE PROTEIN"/>
    <property type="match status" value="1"/>
</dbReference>
<feature type="chain" id="PRO_5004929906" description="Desiccation-related protein PCC13-62" evidence="1">
    <location>
        <begin position="24"/>
        <end position="308"/>
    </location>
</feature>
<dbReference type="eggNOG" id="ENOG502QR8B">
    <property type="taxonomic scope" value="Eukaryota"/>
</dbReference>
<dbReference type="EMBL" id="KE345147">
    <property type="protein sequence ID" value="EXB94361.1"/>
    <property type="molecule type" value="Genomic_DNA"/>
</dbReference>
<keyword evidence="3" id="KW-1185">Reference proteome</keyword>
<evidence type="ECO:0000313" key="3">
    <source>
        <dbReference type="Proteomes" id="UP000030645"/>
    </source>
</evidence>
<gene>
    <name evidence="2" type="ORF">L484_005955</name>
</gene>
<dbReference type="PANTHER" id="PTHR31694:SF12">
    <property type="entry name" value="DESICCATION-LIKE PROTEIN"/>
    <property type="match status" value="1"/>
</dbReference>
<reference evidence="3" key="1">
    <citation type="submission" date="2013-01" db="EMBL/GenBank/DDBJ databases">
        <title>Draft Genome Sequence of a Mulberry Tree, Morus notabilis C.K. Schneid.</title>
        <authorList>
            <person name="He N."/>
            <person name="Zhao S."/>
        </authorList>
    </citation>
    <scope>NUCLEOTIDE SEQUENCE</scope>
</reference>
<evidence type="ECO:0000313" key="2">
    <source>
        <dbReference type="EMBL" id="EXB94361.1"/>
    </source>
</evidence>
<sequence>MARASDITTIVAFVIFLLPKSQSSEVHRDRSSSSIPQSDVDLLEFPLNLEFLEAEFFLFGALGYGLDRVAPNLTNGGPSPIGARRANLDTLTRDIILQFAWQEVGHLRAIQNTVKGFPRPLLDLSPSSFANVMDLAVGRRLNPPFNPYANTLNFLLASYLVPYVGLTGYVGSNPKLKSYASKKLVAGLLGVESGQDAVIRALLYQRALQRVPPYGITVAEFTNQISELRNRLGSAGLKDEGLVVPLLLSAEGRVAGNVLAGDEYSLAYARTPEEILRIVYGSGNEERPGGFYPNGANGRIATSHLNPV</sequence>
<feature type="signal peptide" evidence="1">
    <location>
        <begin position="1"/>
        <end position="23"/>
    </location>
</feature>
<protein>
    <recommendedName>
        <fullName evidence="4">Desiccation-related protein PCC13-62</fullName>
    </recommendedName>
</protein>
<dbReference type="AlphaFoldDB" id="W9RV18"/>
<dbReference type="OrthoDB" id="1001765at2759"/>
<dbReference type="STRING" id="981085.W9RV18"/>
<organism evidence="2 3">
    <name type="scientific">Morus notabilis</name>
    <dbReference type="NCBI Taxonomy" id="981085"/>
    <lineage>
        <taxon>Eukaryota</taxon>
        <taxon>Viridiplantae</taxon>
        <taxon>Streptophyta</taxon>
        <taxon>Embryophyta</taxon>
        <taxon>Tracheophyta</taxon>
        <taxon>Spermatophyta</taxon>
        <taxon>Magnoliopsida</taxon>
        <taxon>eudicotyledons</taxon>
        <taxon>Gunneridae</taxon>
        <taxon>Pentapetalae</taxon>
        <taxon>rosids</taxon>
        <taxon>fabids</taxon>
        <taxon>Rosales</taxon>
        <taxon>Moraceae</taxon>
        <taxon>Moreae</taxon>
        <taxon>Morus</taxon>
    </lineage>
</organism>
<proteinExistence type="predicted"/>
<dbReference type="Pfam" id="PF13668">
    <property type="entry name" value="Ferritin_2"/>
    <property type="match status" value="1"/>
</dbReference>
<dbReference type="Proteomes" id="UP000030645">
    <property type="component" value="Unassembled WGS sequence"/>
</dbReference>
<name>W9RV18_9ROSA</name>
<evidence type="ECO:0008006" key="4">
    <source>
        <dbReference type="Google" id="ProtNLM"/>
    </source>
</evidence>
<dbReference type="KEGG" id="mnt:21389405"/>
<dbReference type="InterPro" id="IPR052965">
    <property type="entry name" value="Pigment-catalase-like"/>
</dbReference>